<evidence type="ECO:0000313" key="1">
    <source>
        <dbReference type="EMBL" id="KAJ3529254.1"/>
    </source>
</evidence>
<comment type="caution">
    <text evidence="1">The sequence shown here is derived from an EMBL/GenBank/DDBJ whole genome shotgun (WGS) entry which is preliminary data.</text>
</comment>
<proteinExistence type="predicted"/>
<dbReference type="Proteomes" id="UP001148662">
    <property type="component" value="Unassembled WGS sequence"/>
</dbReference>
<organism evidence="1 2">
    <name type="scientific">Phlebia brevispora</name>
    <dbReference type="NCBI Taxonomy" id="194682"/>
    <lineage>
        <taxon>Eukaryota</taxon>
        <taxon>Fungi</taxon>
        <taxon>Dikarya</taxon>
        <taxon>Basidiomycota</taxon>
        <taxon>Agaricomycotina</taxon>
        <taxon>Agaricomycetes</taxon>
        <taxon>Polyporales</taxon>
        <taxon>Meruliaceae</taxon>
        <taxon>Phlebia</taxon>
    </lineage>
</organism>
<gene>
    <name evidence="1" type="ORF">NM688_g7878</name>
</gene>
<keyword evidence="2" id="KW-1185">Reference proteome</keyword>
<evidence type="ECO:0000313" key="2">
    <source>
        <dbReference type="Proteomes" id="UP001148662"/>
    </source>
</evidence>
<dbReference type="EMBL" id="JANHOG010001958">
    <property type="protein sequence ID" value="KAJ3529254.1"/>
    <property type="molecule type" value="Genomic_DNA"/>
</dbReference>
<name>A0ACC1S030_9APHY</name>
<sequence length="879" mass="99511">MPYNLVSLGRLTTAGYAYSGERDQLRILDRDRVIGIGHKRGNLYQISVEPRITHSMAVRTKCTWYEWHCALGHVNRQQLKEMHAQGMVNGMDVDTSSNLNFVCDACTQAKHSRAPFPDVSPTRAKSVSDLIHSDIWGPARTESLQHNTYYISFTDDASRFSFLDFLKSRASALDRFRKLDRLLENQLGHRIKTLQVDNAKEYIQGDFKTYLESRGIILQTTAPYSPAQNGVAECLNCTVAEHTRAMLIAHGAPRFLWQDCAVYAIYYKNRCPTRALLGKTPYEVFWGRRPDIQDLQEFGVPCWVLVPESCQDKLSPKSEQFIFTGIADNAAGWHYYSPGTRQILTLRNVIFTRQQEKEILLPDLVIPQAPGPTGEGESSRLGADSTRHSSRITSRVDYSKLHNTGEKASKDEDTKATLCFAAFNPFDEPRTLQEVRNREDWPKWKEAMDKEMEQFKKTGTYEETDLPEGRKAVGCRWVFLIKRDSEGHILKYKAQLVAQGFSQIPGQDFFDTYAPVMRLESLRTLLALAAVRDWPVHQMDVVGAYLNADLEEEIYMRQVPGFEDNTERVLRLRKGLYGLKQSGRAWNKRVHELLAEKLGFVRINADFCAYIRVTADGLPQIILIHVDDMALIAANDELMAQLKGDLRPHLTLSDLGEIKTFVGLQILRDRKARRVTIHQQRYIHTVLERFHMLDSNPVSTPLDPNVPLTPTPVDASSLEVPYSVAIGSLMYAAVATRPDIAFAVQSLSQFSSRPSQQHWTAVKHVLRYLKGTEGLGITYGLTADAPLIGYSDADWGQALTDRRSVSGFAFLFAGDAITWSSKKQPTVALSTMEAEYLALSHASREAIWLRSLFHGLGFPSPLRHHPIHRQSSGHRIRAR</sequence>
<reference evidence="1" key="1">
    <citation type="submission" date="2022-07" db="EMBL/GenBank/DDBJ databases">
        <title>Genome Sequence of Phlebia brevispora.</title>
        <authorList>
            <person name="Buettner E."/>
        </authorList>
    </citation>
    <scope>NUCLEOTIDE SEQUENCE</scope>
    <source>
        <strain evidence="1">MPL23</strain>
    </source>
</reference>
<protein>
    <submittedName>
        <fullName evidence="1">Uncharacterized protein</fullName>
    </submittedName>
</protein>
<accession>A0ACC1S030</accession>